<evidence type="ECO:0000256" key="10">
    <source>
        <dbReference type="SAM" id="MobiDB-lite"/>
    </source>
</evidence>
<dbReference type="AlphaFoldDB" id="A0A3P6UC63"/>
<evidence type="ECO:0000313" key="12">
    <source>
        <dbReference type="EMBL" id="VDK74681.1"/>
    </source>
</evidence>
<accession>A0A3P6UC63</accession>
<dbReference type="GO" id="GO:0008270">
    <property type="term" value="F:zinc ion binding"/>
    <property type="evidence" value="ECO:0007669"/>
    <property type="project" value="UniProtKB-KW"/>
</dbReference>
<organism evidence="12 13">
    <name type="scientific">Dibothriocephalus latus</name>
    <name type="common">Fish tapeworm</name>
    <name type="synonym">Diphyllobothrium latum</name>
    <dbReference type="NCBI Taxonomy" id="60516"/>
    <lineage>
        <taxon>Eukaryota</taxon>
        <taxon>Metazoa</taxon>
        <taxon>Spiralia</taxon>
        <taxon>Lophotrochozoa</taxon>
        <taxon>Platyhelminthes</taxon>
        <taxon>Cestoda</taxon>
        <taxon>Eucestoda</taxon>
        <taxon>Diphyllobothriidea</taxon>
        <taxon>Diphyllobothriidae</taxon>
        <taxon>Dibothriocephalus</taxon>
    </lineage>
</organism>
<keyword evidence="5" id="KW-0862">Zinc</keyword>
<evidence type="ECO:0000256" key="7">
    <source>
        <dbReference type="ARBA" id="ARBA00023163"/>
    </source>
</evidence>
<dbReference type="Proteomes" id="UP000281553">
    <property type="component" value="Unassembled WGS sequence"/>
</dbReference>
<evidence type="ECO:0000256" key="4">
    <source>
        <dbReference type="ARBA" id="ARBA00022771"/>
    </source>
</evidence>
<protein>
    <recommendedName>
        <fullName evidence="11">C2H2-type domain-containing protein</fullName>
    </recommendedName>
</protein>
<evidence type="ECO:0000259" key="11">
    <source>
        <dbReference type="PROSITE" id="PS50157"/>
    </source>
</evidence>
<dbReference type="GO" id="GO:0005634">
    <property type="term" value="C:nucleus"/>
    <property type="evidence" value="ECO:0007669"/>
    <property type="project" value="UniProtKB-SubCell"/>
</dbReference>
<feature type="compositionally biased region" description="Polar residues" evidence="10">
    <location>
        <begin position="1"/>
        <end position="13"/>
    </location>
</feature>
<dbReference type="InterPro" id="IPR036236">
    <property type="entry name" value="Znf_C2H2_sf"/>
</dbReference>
<evidence type="ECO:0000256" key="2">
    <source>
        <dbReference type="ARBA" id="ARBA00022723"/>
    </source>
</evidence>
<dbReference type="PANTHER" id="PTHR14196">
    <property type="entry name" value="ODD-SKIPPED - RELATED"/>
    <property type="match status" value="1"/>
</dbReference>
<dbReference type="InterPro" id="IPR050717">
    <property type="entry name" value="C2H2-ZF_Transcription_Reg"/>
</dbReference>
<gene>
    <name evidence="12" type="ORF">DILT_LOCUS2606</name>
</gene>
<dbReference type="Gene3D" id="3.30.160.60">
    <property type="entry name" value="Classic Zinc Finger"/>
    <property type="match status" value="2"/>
</dbReference>
<keyword evidence="7" id="KW-0804">Transcription</keyword>
<keyword evidence="13" id="KW-1185">Reference proteome</keyword>
<dbReference type="FunFam" id="3.30.160.60:FF:002571">
    <property type="entry name" value="Protein odd-skipped-related 2"/>
    <property type="match status" value="1"/>
</dbReference>
<dbReference type="GO" id="GO:0000977">
    <property type="term" value="F:RNA polymerase II transcription regulatory region sequence-specific DNA binding"/>
    <property type="evidence" value="ECO:0007669"/>
    <property type="project" value="TreeGrafter"/>
</dbReference>
<evidence type="ECO:0000256" key="1">
    <source>
        <dbReference type="ARBA" id="ARBA00004123"/>
    </source>
</evidence>
<sequence length="223" mass="25742">MHSLSGFNASNNLRHSKAPGQHPQMGEVATSRTTPPGNTRQRFERKGLAHPLEIIQTNNISAVNNVHAVEMRLAHGYPLRPDTSLLVRKQAKKIYPTFRNSDRRGVQRQAPTETERCGEDCAFPQTTATTWMPFDFRKLADSCRDPPKASEANPLKPDSEINETKFRLTSRTKKQYICQYCRRNFTKSYNLLIHERTHTNERPFPCDVCGKAFRRQDHLRDHR</sequence>
<dbReference type="PROSITE" id="PS50157">
    <property type="entry name" value="ZINC_FINGER_C2H2_2"/>
    <property type="match status" value="2"/>
</dbReference>
<dbReference type="PANTHER" id="PTHR14196:SF0">
    <property type="entry name" value="PROTEIN BOWEL"/>
    <property type="match status" value="1"/>
</dbReference>
<feature type="domain" description="C2H2-type" evidence="11">
    <location>
        <begin position="204"/>
        <end position="223"/>
    </location>
</feature>
<evidence type="ECO:0000256" key="5">
    <source>
        <dbReference type="ARBA" id="ARBA00022833"/>
    </source>
</evidence>
<dbReference type="InterPro" id="IPR013087">
    <property type="entry name" value="Znf_C2H2_type"/>
</dbReference>
<name>A0A3P6UC63_DIBLA</name>
<proteinExistence type="predicted"/>
<evidence type="ECO:0000256" key="8">
    <source>
        <dbReference type="ARBA" id="ARBA00023242"/>
    </source>
</evidence>
<dbReference type="GO" id="GO:0000981">
    <property type="term" value="F:DNA-binding transcription factor activity, RNA polymerase II-specific"/>
    <property type="evidence" value="ECO:0007669"/>
    <property type="project" value="TreeGrafter"/>
</dbReference>
<reference evidence="12 13" key="1">
    <citation type="submission" date="2018-11" db="EMBL/GenBank/DDBJ databases">
        <authorList>
            <consortium name="Pathogen Informatics"/>
        </authorList>
    </citation>
    <scope>NUCLEOTIDE SEQUENCE [LARGE SCALE GENOMIC DNA]</scope>
</reference>
<dbReference type="FunFam" id="3.30.160.60:FF:000311">
    <property type="entry name" value="protein odd-skipped-related 2 isoform X1"/>
    <property type="match status" value="1"/>
</dbReference>
<dbReference type="SUPFAM" id="SSF57667">
    <property type="entry name" value="beta-beta-alpha zinc fingers"/>
    <property type="match status" value="1"/>
</dbReference>
<feature type="domain" description="C2H2-type" evidence="11">
    <location>
        <begin position="176"/>
        <end position="203"/>
    </location>
</feature>
<keyword evidence="4 9" id="KW-0863">Zinc-finger</keyword>
<keyword evidence="8" id="KW-0539">Nucleus</keyword>
<keyword evidence="2" id="KW-0479">Metal-binding</keyword>
<evidence type="ECO:0000313" key="13">
    <source>
        <dbReference type="Proteomes" id="UP000281553"/>
    </source>
</evidence>
<dbReference type="OrthoDB" id="9451254at2759"/>
<feature type="compositionally biased region" description="Polar residues" evidence="10">
    <location>
        <begin position="30"/>
        <end position="40"/>
    </location>
</feature>
<dbReference type="SMART" id="SM00355">
    <property type="entry name" value="ZnF_C2H2"/>
    <property type="match status" value="2"/>
</dbReference>
<comment type="subcellular location">
    <subcellularLocation>
        <location evidence="1">Nucleus</location>
    </subcellularLocation>
</comment>
<keyword evidence="3" id="KW-0677">Repeat</keyword>
<keyword evidence="6" id="KW-0805">Transcription regulation</keyword>
<dbReference type="Pfam" id="PF00096">
    <property type="entry name" value="zf-C2H2"/>
    <property type="match status" value="2"/>
</dbReference>
<dbReference type="EMBL" id="UYRU01042341">
    <property type="protein sequence ID" value="VDK74681.1"/>
    <property type="molecule type" value="Genomic_DNA"/>
</dbReference>
<dbReference type="PROSITE" id="PS00028">
    <property type="entry name" value="ZINC_FINGER_C2H2_1"/>
    <property type="match status" value="1"/>
</dbReference>
<evidence type="ECO:0000256" key="3">
    <source>
        <dbReference type="ARBA" id="ARBA00022737"/>
    </source>
</evidence>
<feature type="region of interest" description="Disordered" evidence="10">
    <location>
        <begin position="1"/>
        <end position="41"/>
    </location>
</feature>
<evidence type="ECO:0000256" key="6">
    <source>
        <dbReference type="ARBA" id="ARBA00023015"/>
    </source>
</evidence>
<evidence type="ECO:0000256" key="9">
    <source>
        <dbReference type="PROSITE-ProRule" id="PRU00042"/>
    </source>
</evidence>